<name>A0A495WIE9_9BACT</name>
<comment type="caution">
    <text evidence="1">The sequence shown here is derived from an EMBL/GenBank/DDBJ whole genome shotgun (WGS) entry which is preliminary data.</text>
</comment>
<proteinExistence type="predicted"/>
<organism evidence="1 2">
    <name type="scientific">Coprobacter fastidiosus NSB1 = JCM 33896</name>
    <dbReference type="NCBI Taxonomy" id="1349822"/>
    <lineage>
        <taxon>Bacteria</taxon>
        <taxon>Pseudomonadati</taxon>
        <taxon>Bacteroidota</taxon>
        <taxon>Bacteroidia</taxon>
        <taxon>Bacteroidales</taxon>
        <taxon>Barnesiellaceae</taxon>
        <taxon>Coprobacter</taxon>
    </lineage>
</organism>
<evidence type="ECO:0000313" key="2">
    <source>
        <dbReference type="Proteomes" id="UP000269493"/>
    </source>
</evidence>
<dbReference type="EMBL" id="RBXN01000001">
    <property type="protein sequence ID" value="RKT61511.1"/>
    <property type="molecule type" value="Genomic_DNA"/>
</dbReference>
<dbReference type="Proteomes" id="UP000269493">
    <property type="component" value="Unassembled WGS sequence"/>
</dbReference>
<sequence>MLCPGQRESSPGGRRFENEYFKNRMYFLMKENKKNGRPKIEAIRQKSRIVSTRLTADELILVTQRAEQAGVKLSRYAREMLLKGKIVQRITPEDAKTLRLLANEANNINQLAHKANAEGYEPMMKVNAYLAVKINDIIKRLSDDWKNNKRR</sequence>
<keyword evidence="2" id="KW-1185">Reference proteome</keyword>
<dbReference type="Pfam" id="PF21983">
    <property type="entry name" value="NikA-like"/>
    <property type="match status" value="1"/>
</dbReference>
<accession>A0A495WIE9</accession>
<dbReference type="AlphaFoldDB" id="A0A495WIE9"/>
<evidence type="ECO:0000313" key="1">
    <source>
        <dbReference type="EMBL" id="RKT61511.1"/>
    </source>
</evidence>
<reference evidence="1 2" key="1">
    <citation type="submission" date="2018-10" db="EMBL/GenBank/DDBJ databases">
        <title>Genomic Encyclopedia of Archaeal and Bacterial Type Strains, Phase II (KMG-II): from individual species to whole genera.</title>
        <authorList>
            <person name="Goeker M."/>
        </authorList>
    </citation>
    <scope>NUCLEOTIDE SEQUENCE [LARGE SCALE GENOMIC DNA]</scope>
    <source>
        <strain evidence="1 2">NSB1</strain>
    </source>
</reference>
<gene>
    <name evidence="1" type="ORF">BC742_0563</name>
</gene>
<protein>
    <submittedName>
        <fullName evidence="1">Mobilization protein MobC</fullName>
    </submittedName>
</protein>
<dbReference type="InterPro" id="IPR053842">
    <property type="entry name" value="NikA-like"/>
</dbReference>